<dbReference type="InterPro" id="IPR052897">
    <property type="entry name" value="Sec-Metab_Biosynth_Hydrolase"/>
</dbReference>
<name>A0A4V6NNS1_9PSEU</name>
<reference evidence="2 3" key="1">
    <citation type="submission" date="2019-03" db="EMBL/GenBank/DDBJ databases">
        <title>Genomic Encyclopedia of Type Strains, Phase IV (KMG-IV): sequencing the most valuable type-strain genomes for metagenomic binning, comparative biology and taxonomic classification.</title>
        <authorList>
            <person name="Goeker M."/>
        </authorList>
    </citation>
    <scope>NUCLEOTIDE SEQUENCE [LARGE SCALE GENOMIC DNA]</scope>
    <source>
        <strain evidence="2 3">DSM 45934</strain>
    </source>
</reference>
<feature type="domain" description="AB hydrolase-1" evidence="1">
    <location>
        <begin position="5"/>
        <end position="250"/>
    </location>
</feature>
<evidence type="ECO:0000313" key="3">
    <source>
        <dbReference type="Proteomes" id="UP000295680"/>
    </source>
</evidence>
<dbReference type="SUPFAM" id="SSF53474">
    <property type="entry name" value="alpha/beta-Hydrolases"/>
    <property type="match status" value="1"/>
</dbReference>
<keyword evidence="3" id="KW-1185">Reference proteome</keyword>
<dbReference type="AlphaFoldDB" id="A0A4V6NNS1"/>
<dbReference type="Pfam" id="PF12697">
    <property type="entry name" value="Abhydrolase_6"/>
    <property type="match status" value="1"/>
</dbReference>
<accession>A0A4V6NNS1</accession>
<proteinExistence type="predicted"/>
<gene>
    <name evidence="2" type="ORF">EV192_110209</name>
</gene>
<evidence type="ECO:0000313" key="2">
    <source>
        <dbReference type="EMBL" id="TCO53620.1"/>
    </source>
</evidence>
<organism evidence="2 3">
    <name type="scientific">Actinocrispum wychmicini</name>
    <dbReference type="NCBI Taxonomy" id="1213861"/>
    <lineage>
        <taxon>Bacteria</taxon>
        <taxon>Bacillati</taxon>
        <taxon>Actinomycetota</taxon>
        <taxon>Actinomycetes</taxon>
        <taxon>Pseudonocardiales</taxon>
        <taxon>Pseudonocardiaceae</taxon>
        <taxon>Actinocrispum</taxon>
    </lineage>
</organism>
<dbReference type="InterPro" id="IPR000073">
    <property type="entry name" value="AB_hydrolase_1"/>
</dbReference>
<dbReference type="EMBL" id="SLWS01000010">
    <property type="protein sequence ID" value="TCO53620.1"/>
    <property type="molecule type" value="Genomic_DNA"/>
</dbReference>
<dbReference type="Proteomes" id="UP000295680">
    <property type="component" value="Unassembled WGS sequence"/>
</dbReference>
<comment type="caution">
    <text evidence="2">The sequence shown here is derived from an EMBL/GenBank/DDBJ whole genome shotgun (WGS) entry which is preliminary data.</text>
</comment>
<dbReference type="PANTHER" id="PTHR37017">
    <property type="entry name" value="AB HYDROLASE-1 DOMAIN-CONTAINING PROTEIN-RELATED"/>
    <property type="match status" value="1"/>
</dbReference>
<sequence length="257" mass="27333">MQRELAFRGHRSLAVDLPGRGAGFSAAYYQQNLAVFAAEPSPTADITAADTIGHVVDTIRRVREHGPVILVGHSLGGMAISGAGNEIPELIDRIVYIAAIVPVRPATEYLPEYLKGGFLPAVAPLHVGDPAKQGHVRVNWRGATPDVLFALKAVVNPEASDAGWLATMAGNQPDETLGQWDPGYGTVGADTWGRIPRTFLKTVDDKACPPAVQDMFIEEGDALTPDNPWDVRPIRSSHGGFLTNSTEVADILAGLGV</sequence>
<protein>
    <submittedName>
        <fullName evidence="2">Pimeloyl-ACP methyl ester carboxylesterase</fullName>
    </submittedName>
</protein>
<dbReference type="PANTHER" id="PTHR37017:SF11">
    <property type="entry name" value="ESTERASE_LIPASE_THIOESTERASE DOMAIN-CONTAINING PROTEIN"/>
    <property type="match status" value="1"/>
</dbReference>
<dbReference type="GO" id="GO:0003824">
    <property type="term" value="F:catalytic activity"/>
    <property type="evidence" value="ECO:0007669"/>
    <property type="project" value="UniProtKB-ARBA"/>
</dbReference>
<dbReference type="InterPro" id="IPR029058">
    <property type="entry name" value="AB_hydrolase_fold"/>
</dbReference>
<dbReference type="Gene3D" id="3.40.50.1820">
    <property type="entry name" value="alpha/beta hydrolase"/>
    <property type="match status" value="1"/>
</dbReference>
<evidence type="ECO:0000259" key="1">
    <source>
        <dbReference type="Pfam" id="PF12697"/>
    </source>
</evidence>